<evidence type="ECO:0000313" key="3">
    <source>
        <dbReference type="Proteomes" id="UP000284684"/>
    </source>
</evidence>
<dbReference type="AlphaFoldDB" id="A0A423GJL2"/>
<organism evidence="2 3">
    <name type="scientific">Pseudomonas brassicacearum</name>
    <dbReference type="NCBI Taxonomy" id="930166"/>
    <lineage>
        <taxon>Bacteria</taxon>
        <taxon>Pseudomonadati</taxon>
        <taxon>Pseudomonadota</taxon>
        <taxon>Gammaproteobacteria</taxon>
        <taxon>Pseudomonadales</taxon>
        <taxon>Pseudomonadaceae</taxon>
        <taxon>Pseudomonas</taxon>
    </lineage>
</organism>
<feature type="domain" description="Polyphosphate kinase-2-related" evidence="1">
    <location>
        <begin position="11"/>
        <end position="236"/>
    </location>
</feature>
<dbReference type="InterPro" id="IPR022489">
    <property type="entry name" value="PolyP_AMP_Tfrase"/>
</dbReference>
<evidence type="ECO:0000313" key="2">
    <source>
        <dbReference type="EMBL" id="ROM90430.1"/>
    </source>
</evidence>
<gene>
    <name evidence="2" type="ORF">BK658_26285</name>
</gene>
<proteinExistence type="predicted"/>
<dbReference type="EMBL" id="MOBI01000031">
    <property type="protein sequence ID" value="ROM90430.1"/>
    <property type="molecule type" value="Genomic_DNA"/>
</dbReference>
<accession>A0A423GJL2</accession>
<comment type="caution">
    <text evidence="2">The sequence shown here is derived from an EMBL/GenBank/DDBJ whole genome shotgun (WGS) entry which is preliminary data.</text>
</comment>
<protein>
    <submittedName>
        <fullName evidence="2">Polyphosphate:AMP phosphotransferase</fullName>
    </submittedName>
</protein>
<dbReference type="GO" id="GO:0043751">
    <property type="term" value="F:polyphosphate:AMP phosphotransferase activity"/>
    <property type="evidence" value="ECO:0007669"/>
    <property type="project" value="InterPro"/>
</dbReference>
<dbReference type="GO" id="GO:0006797">
    <property type="term" value="P:polyphosphate metabolic process"/>
    <property type="evidence" value="ECO:0007669"/>
    <property type="project" value="InterPro"/>
</dbReference>
<sequence length="507" mass="59177">MFESAEIGHVIDKEAYEAEVPALREALLEVQFDLQQQARFPVIVLINGIEGAGKGETVKLLNEWMDPRLIEVRTFDQQTDEELARPPAWRYWRMLPAKGRMGVFFGNWYSQMLQGRVHGLFKDAVLDQAINQTERLEKMLCDEGAVIFKFWFHLSKQQMKARLKALRDDPLHSWRISPLDWQQSQTYDKFVKYGERVIRRTSRDYAPWYVIEGVDAHYRSLTVGKILLDGLQNALKRPRINPDKVSAAPLSASVDHLSLLGSLDMSQRLEKNDYEEQLITEQARLSGLMRDKRMRRHALIAVFEGNDAAGKGGAIRRVAAALDPRQYSIVPIAAPTEDERAQPYLWRFWRQIPARGKFTVFDRSWYGRVLVERVEGFCSQADWLRAYSEINDFEEQISASGVIVVKFWLAIDKQTQLERFQAREAIPFKRFKITEDDWRNREKWDEYRTAVGDMVDRTSTEVSPWTLVEANDKRWARVKVLRTLNRALEEAFEKSDKDEKKLKKDKK</sequence>
<dbReference type="InterPro" id="IPR022488">
    <property type="entry name" value="PPK2-related"/>
</dbReference>
<keyword evidence="2" id="KW-0808">Transferase</keyword>
<dbReference type="PANTHER" id="PTHR34383:SF3">
    <property type="entry name" value="POLYPHOSPHATE:AMP PHOSPHOTRANSFERASE"/>
    <property type="match status" value="1"/>
</dbReference>
<evidence type="ECO:0000259" key="1">
    <source>
        <dbReference type="Pfam" id="PF03976"/>
    </source>
</evidence>
<dbReference type="InterPro" id="IPR027417">
    <property type="entry name" value="P-loop_NTPase"/>
</dbReference>
<dbReference type="RefSeq" id="WP_123584998.1">
    <property type="nucleotide sequence ID" value="NZ_MOBI01000031.1"/>
</dbReference>
<dbReference type="Proteomes" id="UP000284684">
    <property type="component" value="Unassembled WGS sequence"/>
</dbReference>
<name>A0A423GJL2_9PSED</name>
<dbReference type="PANTHER" id="PTHR34383">
    <property type="entry name" value="POLYPHOSPHATE:AMP PHOSPHOTRANSFERASE-RELATED"/>
    <property type="match status" value="1"/>
</dbReference>
<dbReference type="NCBIfam" id="TIGR03708">
    <property type="entry name" value="poly_P_AMP_trns"/>
    <property type="match status" value="1"/>
</dbReference>
<dbReference type="SUPFAM" id="SSF52540">
    <property type="entry name" value="P-loop containing nucleoside triphosphate hydrolases"/>
    <property type="match status" value="2"/>
</dbReference>
<dbReference type="Gene3D" id="3.40.50.300">
    <property type="entry name" value="P-loop containing nucleotide triphosphate hydrolases"/>
    <property type="match status" value="2"/>
</dbReference>
<feature type="domain" description="Polyphosphate kinase-2-related" evidence="1">
    <location>
        <begin position="269"/>
        <end position="491"/>
    </location>
</feature>
<dbReference type="Pfam" id="PF03976">
    <property type="entry name" value="PPK2"/>
    <property type="match status" value="2"/>
</dbReference>
<reference evidence="2 3" key="1">
    <citation type="submission" date="2016-10" db="EMBL/GenBank/DDBJ databases">
        <title>Comparative genome analysis of multiple Pseudomonas spp. focuses on biocontrol and plant growth promoting traits.</title>
        <authorList>
            <person name="Tao X.-Y."/>
            <person name="Taylor C.G."/>
        </authorList>
    </citation>
    <scope>NUCLEOTIDE SEQUENCE [LARGE SCALE GENOMIC DNA]</scope>
    <source>
        <strain evidence="2 3">37D10</strain>
    </source>
</reference>